<dbReference type="PROSITE" id="PS51257">
    <property type="entry name" value="PROKAR_LIPOPROTEIN"/>
    <property type="match status" value="1"/>
</dbReference>
<feature type="signal peptide" evidence="2">
    <location>
        <begin position="1"/>
        <end position="23"/>
    </location>
</feature>
<dbReference type="RefSeq" id="WP_207273573.1">
    <property type="nucleotide sequence ID" value="NZ_JAFMPK010000009.1"/>
</dbReference>
<comment type="caution">
    <text evidence="3">The sequence shown here is derived from an EMBL/GenBank/DDBJ whole genome shotgun (WGS) entry which is preliminary data.</text>
</comment>
<dbReference type="Proteomes" id="UP000664617">
    <property type="component" value="Unassembled WGS sequence"/>
</dbReference>
<reference evidence="4" key="2">
    <citation type="submission" date="2023-07" db="EMBL/GenBank/DDBJ databases">
        <title>Myceligenerans salitolerans sp. nov., a halotolerant actinomycete isolated from a salt lake in Xinjiang, China.</title>
        <authorList>
            <person name="Guan T."/>
        </authorList>
    </citation>
    <scope>NUCLEOTIDE SEQUENCE [LARGE SCALE GENOMIC DNA]</scope>
    <source>
        <strain evidence="4">XHU 5031</strain>
    </source>
</reference>
<evidence type="ECO:0000313" key="3">
    <source>
        <dbReference type="EMBL" id="MBO0607653.1"/>
    </source>
</evidence>
<feature type="chain" id="PRO_5047015236" description="Neocarzinostatin family protein" evidence="2">
    <location>
        <begin position="24"/>
        <end position="304"/>
    </location>
</feature>
<dbReference type="InterPro" id="IPR027273">
    <property type="entry name" value="Neocarzinostatin-like"/>
</dbReference>
<feature type="region of interest" description="Disordered" evidence="1">
    <location>
        <begin position="28"/>
        <end position="66"/>
    </location>
</feature>
<gene>
    <name evidence="3" type="ORF">J0911_01250</name>
</gene>
<sequence>MTATRARRLGTPVLAGILLLALAGCDPESTRNEADGVPPTDPSAAASASGAADRAAAAPDPSRPSLEVVPVGGDLEVRAEGLPGGSVVEVLPCAAEYVRLDRGAADTMCSFNSDAGVAVETAADGSLRTTVEPEVFLKINGHEVLCDTGCVLGVVTGGRTVRAVAPFTLPDGVTVPEAPELTIESWTYDVRKNTGTAVVRGSGFEPGADVDLSQCPVAADGTGVDGPDCLYEYGTTAVADSRGAFRVDIAAYPLFQRSDGARADQYVDCAERPAVCAIGAPWVVGERVAVATLDTASRVRTPRP</sequence>
<keyword evidence="2" id="KW-0732">Signal</keyword>
<dbReference type="EMBL" id="JAFMPK010000009">
    <property type="protein sequence ID" value="MBO0607653.1"/>
    <property type="molecule type" value="Genomic_DNA"/>
</dbReference>
<dbReference type="SUPFAM" id="SSF49319">
    <property type="entry name" value="Actinoxanthin-like"/>
    <property type="match status" value="1"/>
</dbReference>
<proteinExistence type="predicted"/>
<evidence type="ECO:0008006" key="5">
    <source>
        <dbReference type="Google" id="ProtNLM"/>
    </source>
</evidence>
<evidence type="ECO:0000256" key="2">
    <source>
        <dbReference type="SAM" id="SignalP"/>
    </source>
</evidence>
<evidence type="ECO:0000313" key="4">
    <source>
        <dbReference type="Proteomes" id="UP000664617"/>
    </source>
</evidence>
<keyword evidence="4" id="KW-1185">Reference proteome</keyword>
<protein>
    <recommendedName>
        <fullName evidence="5">Neocarzinostatin family protein</fullName>
    </recommendedName>
</protein>
<accession>A0ABS3I3T1</accession>
<evidence type="ECO:0000256" key="1">
    <source>
        <dbReference type="SAM" id="MobiDB-lite"/>
    </source>
</evidence>
<organism evidence="3 4">
    <name type="scientific">Myceligenerans salitolerans</name>
    <dbReference type="NCBI Taxonomy" id="1230528"/>
    <lineage>
        <taxon>Bacteria</taxon>
        <taxon>Bacillati</taxon>
        <taxon>Actinomycetota</taxon>
        <taxon>Actinomycetes</taxon>
        <taxon>Micrococcales</taxon>
        <taxon>Promicromonosporaceae</taxon>
        <taxon>Myceligenerans</taxon>
    </lineage>
</organism>
<name>A0ABS3I3T1_9MICO</name>
<reference evidence="3 4" key="1">
    <citation type="submission" date="2021-03" db="EMBL/GenBank/DDBJ databases">
        <authorList>
            <person name="Xin L."/>
        </authorList>
    </citation>
    <scope>NUCLEOTIDE SEQUENCE [LARGE SCALE GENOMIC DNA]</scope>
    <source>
        <strain evidence="3 4">XHU 5031</strain>
    </source>
</reference>
<dbReference type="Gene3D" id="2.60.40.230">
    <property type="entry name" value="Neocarzinostatin-like"/>
    <property type="match status" value="1"/>
</dbReference>
<feature type="compositionally biased region" description="Low complexity" evidence="1">
    <location>
        <begin position="42"/>
        <end position="65"/>
    </location>
</feature>